<dbReference type="EMBL" id="MG702567">
    <property type="protein sequence ID" value="AUO15277.1"/>
    <property type="molecule type" value="Genomic_DNA"/>
</dbReference>
<organism evidence="2">
    <name type="scientific">White spot syndrome virus</name>
    <dbReference type="NCBI Taxonomy" id="342409"/>
    <lineage>
        <taxon>Viruses</taxon>
        <taxon>Viruses incertae sedis</taxon>
        <taxon>Naldaviricetes</taxon>
        <taxon>Nimaviridae</taxon>
        <taxon>Whispovirus</taxon>
    </lineage>
</organism>
<protein>
    <submittedName>
        <fullName evidence="2">WSSV547</fullName>
    </submittedName>
</protein>
<reference evidence="2" key="1">
    <citation type="submission" date="2017-12" db="EMBL/GenBank/DDBJ databases">
        <authorList>
            <person name="Katneni V.K."/>
            <person name="Shekhar M.S."/>
            <person name="Otta S.K."/>
            <person name="Karthic K."/>
            <person name="Jangam A.K."/>
            <person name="Gopikrishna G."/>
            <person name="Vijayan K.K."/>
        </authorList>
    </citation>
    <scope>NUCLEOTIDE SEQUENCE [LARGE SCALE GENOMIC DNA]</scope>
    <source>
        <strain evidence="2">IN_AP4RU</strain>
    </source>
</reference>
<reference evidence="2" key="2">
    <citation type="journal article" date="2018" name="Genome Announc.">
        <title>First Report of a Complete Genome Sequence of White spot syndrome virus from India.</title>
        <authorList>
            <person name="Vinaya Kumar K."/>
            <person name="Shekhar M.S."/>
            <person name="Otta S.K."/>
            <person name="Karthic K."/>
            <person name="Ashok Kumar J."/>
            <person name="Gopikrishna G."/>
            <person name="Vijayan K.K."/>
        </authorList>
    </citation>
    <scope>NUCLEOTIDE SEQUENCE</scope>
    <source>
        <strain evidence="2">IN_AP4RU</strain>
    </source>
</reference>
<evidence type="ECO:0000256" key="1">
    <source>
        <dbReference type="SAM" id="MobiDB-lite"/>
    </source>
</evidence>
<sequence>MRLKEQVKYSVDTESTSSTAKSNNALDSAKLTSQQVVTMMVDSGAELARLAAFFSWWWIIL</sequence>
<accession>A0A2I6SCJ2</accession>
<name>A0A2I6SCJ2_9VIRU</name>
<dbReference type="Proteomes" id="UP000267352">
    <property type="component" value="Segment"/>
</dbReference>
<feature type="region of interest" description="Disordered" evidence="1">
    <location>
        <begin position="1"/>
        <end position="21"/>
    </location>
</feature>
<feature type="compositionally biased region" description="Polar residues" evidence="1">
    <location>
        <begin position="12"/>
        <end position="21"/>
    </location>
</feature>
<proteinExistence type="predicted"/>
<evidence type="ECO:0000313" key="2">
    <source>
        <dbReference type="EMBL" id="AUO15277.1"/>
    </source>
</evidence>